<feature type="transmembrane region" description="Helical" evidence="1">
    <location>
        <begin position="82"/>
        <end position="98"/>
    </location>
</feature>
<dbReference type="EMBL" id="JAGSND010000001">
    <property type="protein sequence ID" value="MBR0596828.1"/>
    <property type="molecule type" value="Genomic_DNA"/>
</dbReference>
<keyword evidence="3" id="KW-1185">Reference proteome</keyword>
<reference evidence="2" key="2">
    <citation type="submission" date="2021-04" db="EMBL/GenBank/DDBJ databases">
        <authorList>
            <person name="Liu J."/>
        </authorList>
    </citation>
    <scope>NUCLEOTIDE SEQUENCE</scope>
    <source>
        <strain evidence="2">BAD-6</strain>
    </source>
</reference>
<evidence type="ECO:0000313" key="3">
    <source>
        <dbReference type="Proteomes" id="UP000675664"/>
    </source>
</evidence>
<evidence type="ECO:0008006" key="4">
    <source>
        <dbReference type="Google" id="ProtNLM"/>
    </source>
</evidence>
<dbReference type="RefSeq" id="WP_227016946.1">
    <property type="nucleotide sequence ID" value="NZ_JAGSND010000001.1"/>
</dbReference>
<reference evidence="2" key="1">
    <citation type="submission" date="2021-04" db="EMBL/GenBank/DDBJ databases">
        <title>Sinoanaerobacter chloroacetimidivorans sp. nov., an obligate anaerobic bacterium isolated from anaerobic sludge.</title>
        <authorList>
            <person name="Bao Y."/>
        </authorList>
    </citation>
    <scope>NUCLEOTIDE SEQUENCE</scope>
    <source>
        <strain evidence="2">BAD-6</strain>
    </source>
</reference>
<gene>
    <name evidence="2" type="ORF">KCX82_02965</name>
</gene>
<organism evidence="2 3">
    <name type="scientific">Sinanaerobacter chloroacetimidivorans</name>
    <dbReference type="NCBI Taxonomy" id="2818044"/>
    <lineage>
        <taxon>Bacteria</taxon>
        <taxon>Bacillati</taxon>
        <taxon>Bacillota</taxon>
        <taxon>Clostridia</taxon>
        <taxon>Peptostreptococcales</taxon>
        <taxon>Anaerovoracaceae</taxon>
        <taxon>Sinanaerobacter</taxon>
    </lineage>
</organism>
<feature type="transmembrane region" description="Helical" evidence="1">
    <location>
        <begin position="255"/>
        <end position="275"/>
    </location>
</feature>
<keyword evidence="1" id="KW-0472">Membrane</keyword>
<dbReference type="AlphaFoldDB" id="A0A8J8AZS2"/>
<sequence length="320" mass="37515">MMIIDIKKIHIILMLVSTAIYILFVLGVGLLYYDKLRRSYTKFIMKKRLKARRRALKPENRLENHLRNVMVSLKKPIEPKQFILATMFLFLFIVFVGLQTVPLISAIWMGILISFMPYLFLRVRLETVRRKGSYEGERLVSEFLTQYRICGCNIYRTIEKVILSTEDMKVSCKLLFKLLLELRSTGNTRLIRESTERFAYGIHTNWSRMLANNIRIAAESGMNVTLALEDLLIQLRDARIIAEERKRLNSESARIVVFLVPFMYIGTAFLSVNYIGMSMSGFLKNQFYTEQGFLLMLMIIFLFLANLTFIEIVTNQRFDY</sequence>
<feature type="transmembrane region" description="Helical" evidence="1">
    <location>
        <begin position="104"/>
        <end position="121"/>
    </location>
</feature>
<proteinExistence type="predicted"/>
<dbReference type="Proteomes" id="UP000675664">
    <property type="component" value="Unassembled WGS sequence"/>
</dbReference>
<keyword evidence="1" id="KW-1133">Transmembrane helix</keyword>
<comment type="caution">
    <text evidence="2">The sequence shown here is derived from an EMBL/GenBank/DDBJ whole genome shotgun (WGS) entry which is preliminary data.</text>
</comment>
<accession>A0A8J8AZS2</accession>
<feature type="transmembrane region" description="Helical" evidence="1">
    <location>
        <begin position="295"/>
        <end position="314"/>
    </location>
</feature>
<name>A0A8J8AZS2_9FIRM</name>
<evidence type="ECO:0000313" key="2">
    <source>
        <dbReference type="EMBL" id="MBR0596828.1"/>
    </source>
</evidence>
<feature type="transmembrane region" description="Helical" evidence="1">
    <location>
        <begin position="12"/>
        <end position="33"/>
    </location>
</feature>
<keyword evidence="1" id="KW-0812">Transmembrane</keyword>
<protein>
    <recommendedName>
        <fullName evidence="4">Type II secretion system protein GspF domain-containing protein</fullName>
    </recommendedName>
</protein>
<evidence type="ECO:0000256" key="1">
    <source>
        <dbReference type="SAM" id="Phobius"/>
    </source>
</evidence>